<dbReference type="GeneID" id="90661713"/>
<dbReference type="RefSeq" id="WP_005935225.1">
    <property type="nucleotide sequence ID" value="NZ_CP022479.1"/>
</dbReference>
<dbReference type="HOGENOM" id="CLU_3289948_0_0_9"/>
<sequence>MAVFDGYGRFLRVWKQMRWEKLAEEEFFAKNILRCVLWCA</sequence>
<name>C7H9M5_FAED2</name>
<accession>C7H9M5</accession>
<dbReference type="STRING" id="411483.FAEPRAA2165_03027"/>
<reference evidence="1" key="1">
    <citation type="submission" date="2009-08" db="EMBL/GenBank/DDBJ databases">
        <authorList>
            <person name="Weinstock G."/>
            <person name="Sodergren E."/>
            <person name="Clifton S."/>
            <person name="Fulton L."/>
            <person name="Fulton B."/>
            <person name="Courtney L."/>
            <person name="Fronick C."/>
            <person name="Harrison M."/>
            <person name="Strong C."/>
            <person name="Farmer C."/>
            <person name="Delahaunty K."/>
            <person name="Markovic C."/>
            <person name="Hall O."/>
            <person name="Minx P."/>
            <person name="Tomlinson C."/>
            <person name="Mitreva M."/>
            <person name="Nelson J."/>
            <person name="Hou S."/>
            <person name="Wollam A."/>
            <person name="Pepin K.H."/>
            <person name="Johnson M."/>
            <person name="Bhonagiri V."/>
            <person name="Nash W.E."/>
            <person name="Warren W."/>
            <person name="Chinwalla A."/>
            <person name="Mardis E.R."/>
            <person name="Wilson R.K."/>
        </authorList>
    </citation>
    <scope>NUCLEOTIDE SEQUENCE [LARGE SCALE GENOMIC DNA]</scope>
    <source>
        <strain evidence="1">A2-165</strain>
    </source>
</reference>
<gene>
    <name evidence="1" type="ORF">FAEPRAA2165_03027</name>
</gene>
<dbReference type="Proteomes" id="UP000004619">
    <property type="component" value="Unassembled WGS sequence"/>
</dbReference>
<evidence type="ECO:0000313" key="2">
    <source>
        <dbReference type="Proteomes" id="UP000004619"/>
    </source>
</evidence>
<keyword evidence="2" id="KW-1185">Reference proteome</keyword>
<dbReference type="AlphaFoldDB" id="C7H9M5"/>
<proteinExistence type="predicted"/>
<dbReference type="EMBL" id="ACOP02000081">
    <property type="protein sequence ID" value="EEU95350.1"/>
    <property type="molecule type" value="Genomic_DNA"/>
</dbReference>
<organism evidence="1 2">
    <name type="scientific">Faecalibacterium duncaniae (strain DSM 17677 / JCM 31915 / A2-165)</name>
    <name type="common">Faecalibacterium prausnitzii</name>
    <dbReference type="NCBI Taxonomy" id="411483"/>
    <lineage>
        <taxon>Bacteria</taxon>
        <taxon>Bacillati</taxon>
        <taxon>Bacillota</taxon>
        <taxon>Clostridia</taxon>
        <taxon>Eubacteriales</taxon>
        <taxon>Oscillospiraceae</taxon>
        <taxon>Faecalibacterium</taxon>
    </lineage>
</organism>
<protein>
    <submittedName>
        <fullName evidence="1">Uncharacterized protein</fullName>
    </submittedName>
</protein>
<comment type="caution">
    <text evidence="1">The sequence shown here is derived from an EMBL/GenBank/DDBJ whole genome shotgun (WGS) entry which is preliminary data.</text>
</comment>
<dbReference type="PATRIC" id="fig|411483.3.peg.2400"/>
<evidence type="ECO:0000313" key="1">
    <source>
        <dbReference type="EMBL" id="EEU95350.1"/>
    </source>
</evidence>